<sequence length="208" mass="23349">MSYSILIVDDHPLMAQATKVMLEQLEDIQVIGIAPTGQDCLNVVGDLKPDLVLLDYLLPDMAGTDVCELLKKEYPDLKIVIFTGMETEALLPKFLEIHASGVISKGMKQDTIKHIIYCVLAGNVVIPQSGLQLLSRQPLTTVEVELNAEEAAIMNMIMKGYTQEQIADQIHMSKRSIDNYQRRIYDKMGVRSRVQAIETFVRSKYYSG</sequence>
<gene>
    <name evidence="1" type="ORF">ACI1P1_00480</name>
</gene>
<keyword evidence="2" id="KW-1185">Reference proteome</keyword>
<name>A0ACC7NSV4_9BACL</name>
<organism evidence="1 2">
    <name type="scientific">Paenibacillus mesotrionivorans</name>
    <dbReference type="NCBI Taxonomy" id="3160968"/>
    <lineage>
        <taxon>Bacteria</taxon>
        <taxon>Bacillati</taxon>
        <taxon>Bacillota</taxon>
        <taxon>Bacilli</taxon>
        <taxon>Bacillales</taxon>
        <taxon>Paenibacillaceae</taxon>
        <taxon>Paenibacillus</taxon>
    </lineage>
</organism>
<evidence type="ECO:0000313" key="1">
    <source>
        <dbReference type="EMBL" id="MFM9326761.1"/>
    </source>
</evidence>
<dbReference type="EMBL" id="JBJURJ010000001">
    <property type="protein sequence ID" value="MFM9326761.1"/>
    <property type="molecule type" value="Genomic_DNA"/>
</dbReference>
<dbReference type="Proteomes" id="UP001631969">
    <property type="component" value="Unassembled WGS sequence"/>
</dbReference>
<evidence type="ECO:0000313" key="2">
    <source>
        <dbReference type="Proteomes" id="UP001631969"/>
    </source>
</evidence>
<accession>A0ACC7NSV4</accession>
<protein>
    <submittedName>
        <fullName evidence="1">Response regulator</fullName>
    </submittedName>
</protein>
<proteinExistence type="predicted"/>
<comment type="caution">
    <text evidence="1">The sequence shown here is derived from an EMBL/GenBank/DDBJ whole genome shotgun (WGS) entry which is preliminary data.</text>
</comment>
<reference evidence="1" key="1">
    <citation type="submission" date="2024-12" db="EMBL/GenBank/DDBJ databases">
        <authorList>
            <person name="Wu N."/>
        </authorList>
    </citation>
    <scope>NUCLEOTIDE SEQUENCE</scope>
    <source>
        <strain evidence="1">P15</strain>
    </source>
</reference>